<feature type="region of interest" description="Disordered" evidence="1">
    <location>
        <begin position="168"/>
        <end position="194"/>
    </location>
</feature>
<evidence type="ECO:0000256" key="1">
    <source>
        <dbReference type="SAM" id="MobiDB-lite"/>
    </source>
</evidence>
<comment type="caution">
    <text evidence="2">The sequence shown here is derived from an EMBL/GenBank/DDBJ whole genome shotgun (WGS) entry which is preliminary data.</text>
</comment>
<feature type="compositionally biased region" description="Basic residues" evidence="1">
    <location>
        <begin position="359"/>
        <end position="375"/>
    </location>
</feature>
<organism evidence="2 3">
    <name type="scientific">Sphaerimonospora cavernae</name>
    <dbReference type="NCBI Taxonomy" id="1740611"/>
    <lineage>
        <taxon>Bacteria</taxon>
        <taxon>Bacillati</taxon>
        <taxon>Actinomycetota</taxon>
        <taxon>Actinomycetes</taxon>
        <taxon>Streptosporangiales</taxon>
        <taxon>Streptosporangiaceae</taxon>
        <taxon>Sphaerimonospora</taxon>
    </lineage>
</organism>
<reference evidence="2 3" key="1">
    <citation type="submission" date="2024-09" db="EMBL/GenBank/DDBJ databases">
        <authorList>
            <person name="Sun Q."/>
            <person name="Mori K."/>
        </authorList>
    </citation>
    <scope>NUCLEOTIDE SEQUENCE [LARGE SCALE GENOMIC DNA]</scope>
    <source>
        <strain evidence="2 3">TBRC 1851</strain>
    </source>
</reference>
<name>A0ABV6U0C9_9ACTN</name>
<protein>
    <submittedName>
        <fullName evidence="2">Sulfotransferase</fullName>
    </submittedName>
</protein>
<keyword evidence="3" id="KW-1185">Reference proteome</keyword>
<evidence type="ECO:0000313" key="2">
    <source>
        <dbReference type="EMBL" id="MFC0861923.1"/>
    </source>
</evidence>
<dbReference type="EMBL" id="JBHMQT010000009">
    <property type="protein sequence ID" value="MFC0861923.1"/>
    <property type="molecule type" value="Genomic_DNA"/>
</dbReference>
<proteinExistence type="predicted"/>
<evidence type="ECO:0000313" key="3">
    <source>
        <dbReference type="Proteomes" id="UP001589870"/>
    </source>
</evidence>
<feature type="region of interest" description="Disordered" evidence="1">
    <location>
        <begin position="327"/>
        <end position="375"/>
    </location>
</feature>
<accession>A0ABV6U0C9</accession>
<dbReference type="PANTHER" id="PTHR10704:SF44">
    <property type="entry name" value="LD35051P-RELATED"/>
    <property type="match status" value="1"/>
</dbReference>
<dbReference type="InterPro" id="IPR051135">
    <property type="entry name" value="Gal/GlcNAc/GalNAc_ST"/>
</dbReference>
<feature type="compositionally biased region" description="Basic and acidic residues" evidence="1">
    <location>
        <begin position="177"/>
        <end position="194"/>
    </location>
</feature>
<dbReference type="Gene3D" id="3.40.50.300">
    <property type="entry name" value="P-loop containing nucleotide triphosphate hydrolases"/>
    <property type="match status" value="1"/>
</dbReference>
<dbReference type="InterPro" id="IPR027417">
    <property type="entry name" value="P-loop_NTPase"/>
</dbReference>
<sequence>MAEADPVIFIGGLGRSGSMLLERLLGELPGVAPLGEVAHLWRHGVQAGEPCGCGQPFERCPFWRKVGARGFGQWRESQIGWLRRLCVRVDRTRRIPAYALGFVSREAELVEYVRSYTRIYAAAAEIADAHTVVDSSRHASLAYCLSAIMDLRIVHLVRDPRAVAASRCGKARRRKPRLPEDGRPTTRPTTRQETRWTPVRTAVDWLVQNLAFEFLRGKGVDVVRVRYEDLLARPAETLDALTTRLGLPHATESFAFLGDRQARIGVAHTVAGNPLRFGVGRIGFRDRPVELPATHRWLVTALTWPLLLLYGYRLGVLTPRRRASASRVRRPHIIDGASSSKPARVHVPHTDEVEDPPCHRHPGRPALRRISHHQR</sequence>
<dbReference type="RefSeq" id="WP_394300150.1">
    <property type="nucleotide sequence ID" value="NZ_JBHMQT010000009.1"/>
</dbReference>
<dbReference type="SUPFAM" id="SSF52540">
    <property type="entry name" value="P-loop containing nucleoside triphosphate hydrolases"/>
    <property type="match status" value="1"/>
</dbReference>
<dbReference type="Pfam" id="PF13469">
    <property type="entry name" value="Sulfotransfer_3"/>
    <property type="match status" value="1"/>
</dbReference>
<dbReference type="Proteomes" id="UP001589870">
    <property type="component" value="Unassembled WGS sequence"/>
</dbReference>
<gene>
    <name evidence="2" type="ORF">ACFHYQ_06415</name>
</gene>
<dbReference type="PANTHER" id="PTHR10704">
    <property type="entry name" value="CARBOHYDRATE SULFOTRANSFERASE"/>
    <property type="match status" value="1"/>
</dbReference>